<name>A0A3B0QVK7_9ZZZZ</name>
<accession>A0A3B0QVK7</accession>
<evidence type="ECO:0000313" key="1">
    <source>
        <dbReference type="EMBL" id="VAV84221.1"/>
    </source>
</evidence>
<proteinExistence type="predicted"/>
<dbReference type="InterPro" id="IPR023214">
    <property type="entry name" value="HAD_sf"/>
</dbReference>
<dbReference type="EMBL" id="UOEB01000139">
    <property type="protein sequence ID" value="VAV84221.1"/>
    <property type="molecule type" value="Genomic_DNA"/>
</dbReference>
<dbReference type="CDD" id="cd01427">
    <property type="entry name" value="HAD_like"/>
    <property type="match status" value="1"/>
</dbReference>
<dbReference type="SUPFAM" id="SSF56784">
    <property type="entry name" value="HAD-like"/>
    <property type="match status" value="1"/>
</dbReference>
<dbReference type="InterPro" id="IPR036412">
    <property type="entry name" value="HAD-like_sf"/>
</dbReference>
<dbReference type="AlphaFoldDB" id="A0A3B0QVK7"/>
<dbReference type="Gene3D" id="3.40.50.1000">
    <property type="entry name" value="HAD superfamily/HAD-like"/>
    <property type="match status" value="1"/>
</dbReference>
<protein>
    <recommendedName>
        <fullName evidence="2">HAD family hydrolase</fullName>
    </recommendedName>
</protein>
<evidence type="ECO:0008006" key="2">
    <source>
        <dbReference type="Google" id="ProtNLM"/>
    </source>
</evidence>
<gene>
    <name evidence="1" type="ORF">MNBD_BACTEROID02-859</name>
</gene>
<sequence length="250" mass="28000">TQREGWEHIMEPVMIKAILGDHYDTADKALYDKVRTRALDFIDKSTGIQTIVQMEGLVKMVEEFNFVPKEAILDKFGYKEIYNNGLMEMVDERMTKLNSGQLTVQDFTVKGAVDFLYALKDRGIKLYLASGTDKADVINEAESLGYADVFDGGIYGSVGDISKYSKKMVIENIIKENNLKGNELLVIGDGPVEIKECRKANGIAIGIASDEVRRYGLNQEKRSRLIKAGAQIIIPDFSQADTLIDLIFKK</sequence>
<organism evidence="1">
    <name type="scientific">hydrothermal vent metagenome</name>
    <dbReference type="NCBI Taxonomy" id="652676"/>
    <lineage>
        <taxon>unclassified sequences</taxon>
        <taxon>metagenomes</taxon>
        <taxon>ecological metagenomes</taxon>
    </lineage>
</organism>
<feature type="non-terminal residue" evidence="1">
    <location>
        <position position="1"/>
    </location>
</feature>
<reference evidence="1" key="1">
    <citation type="submission" date="2018-06" db="EMBL/GenBank/DDBJ databases">
        <authorList>
            <person name="Zhirakovskaya E."/>
        </authorList>
    </citation>
    <scope>NUCLEOTIDE SEQUENCE</scope>
</reference>
<dbReference type="Pfam" id="PF00702">
    <property type="entry name" value="Hydrolase"/>
    <property type="match status" value="1"/>
</dbReference>